<accession>A0ABQ3N6J3</accession>
<name>A0ABQ3N6J3_9BACI</name>
<gene>
    <name evidence="1" type="ORF">AM1BK_30230</name>
</gene>
<evidence type="ECO:0000313" key="1">
    <source>
        <dbReference type="EMBL" id="GHH99480.1"/>
    </source>
</evidence>
<evidence type="ECO:0000313" key="2">
    <source>
        <dbReference type="Proteomes" id="UP000637074"/>
    </source>
</evidence>
<proteinExistence type="predicted"/>
<comment type="caution">
    <text evidence="1">The sequence shown here is derived from an EMBL/GenBank/DDBJ whole genome shotgun (WGS) entry which is preliminary data.</text>
</comment>
<reference evidence="1 2" key="1">
    <citation type="journal article" date="2022" name="Int. J. Syst. Evol. Microbiol.">
        <title>Neobacillus kokaensis sp. nov., isolated from soil.</title>
        <authorList>
            <person name="Yuki K."/>
            <person name="Matsubara H."/>
            <person name="Yamaguchi S."/>
        </authorList>
    </citation>
    <scope>NUCLEOTIDE SEQUENCE [LARGE SCALE GENOMIC DNA]</scope>
    <source>
        <strain evidence="1 2">LOB 377</strain>
    </source>
</reference>
<dbReference type="EMBL" id="BNDS01000012">
    <property type="protein sequence ID" value="GHH99480.1"/>
    <property type="molecule type" value="Genomic_DNA"/>
</dbReference>
<protein>
    <submittedName>
        <fullName evidence="1">Uncharacterized protein</fullName>
    </submittedName>
</protein>
<dbReference type="Proteomes" id="UP000637074">
    <property type="component" value="Unassembled WGS sequence"/>
</dbReference>
<organism evidence="1 2">
    <name type="scientific">Neobacillus kokaensis</name>
    <dbReference type="NCBI Taxonomy" id="2759023"/>
    <lineage>
        <taxon>Bacteria</taxon>
        <taxon>Bacillati</taxon>
        <taxon>Bacillota</taxon>
        <taxon>Bacilli</taxon>
        <taxon>Bacillales</taxon>
        <taxon>Bacillaceae</taxon>
        <taxon>Neobacillus</taxon>
    </lineage>
</organism>
<keyword evidence="2" id="KW-1185">Reference proteome</keyword>
<dbReference type="RefSeq" id="WP_191274192.1">
    <property type="nucleotide sequence ID" value="NZ_BNDS01000012.1"/>
</dbReference>
<sequence length="120" mass="14461">MIKNSSLITEKVKDFSLQNIENIHGFFMNFQNRYSGDNCLLDVEFIIKDKEKQWISCFRFYNPNRIHFESGGIYHQLSLQIYDISDRGWENKKYEVIDYEDDTLHFYCTDIEVISVREIL</sequence>